<keyword evidence="1" id="KW-0732">Signal</keyword>
<dbReference type="Proteomes" id="UP000275076">
    <property type="component" value="Unassembled WGS sequence"/>
</dbReference>
<protein>
    <submittedName>
        <fullName evidence="4">S-layer homology domain-containing protein</fullName>
    </submittedName>
</protein>
<feature type="domain" description="SLH" evidence="3">
    <location>
        <begin position="99"/>
        <end position="162"/>
    </location>
</feature>
<dbReference type="AlphaFoldDB" id="A0A428N9W3"/>
<gene>
    <name evidence="4" type="ORF">D7Z54_00780</name>
</gene>
<name>A0A428N9W3_9BACI</name>
<dbReference type="PANTHER" id="PTHR43308:SF1">
    <property type="entry name" value="OUTER MEMBRANE PROTEIN ALPHA"/>
    <property type="match status" value="1"/>
</dbReference>
<evidence type="ECO:0000313" key="4">
    <source>
        <dbReference type="EMBL" id="RSL35141.1"/>
    </source>
</evidence>
<accession>A0A428N9W3</accession>
<proteinExistence type="predicted"/>
<feature type="domain" description="SLH" evidence="3">
    <location>
        <begin position="163"/>
        <end position="222"/>
    </location>
</feature>
<evidence type="ECO:0000256" key="1">
    <source>
        <dbReference type="ARBA" id="ARBA00022729"/>
    </source>
</evidence>
<sequence length="279" mass="30440">MELFITASGVNNTVFSKGEERMGNIWKNTVLSGGILGALVLAGCSSEAGADESEEAASVDWTEEQTAETENNIEETEERVDELESDIRELGAGEPSIPEAPMFADVSTDYHAFDEIQYLADQSVINGYPSGNFEPGDTITRSQTAKMLTSALDLEAPADYEIKATDVSADYHAYDELAALEYHGIMTGNDGRMMPGAGLKRSQMASLLVAAYDLPEADTTYSFTDIGEDYPNFEQINVIADQNITSEAGEAFRPNETTSRAQFSLFMARAMDSYFINEE</sequence>
<dbReference type="InterPro" id="IPR051465">
    <property type="entry name" value="Cell_Envelope_Struct_Comp"/>
</dbReference>
<dbReference type="InterPro" id="IPR001119">
    <property type="entry name" value="SLH_dom"/>
</dbReference>
<evidence type="ECO:0000256" key="2">
    <source>
        <dbReference type="SAM" id="MobiDB-lite"/>
    </source>
</evidence>
<dbReference type="Pfam" id="PF00395">
    <property type="entry name" value="SLH"/>
    <property type="match status" value="3"/>
</dbReference>
<comment type="caution">
    <text evidence="4">The sequence shown here is derived from an EMBL/GenBank/DDBJ whole genome shotgun (WGS) entry which is preliminary data.</text>
</comment>
<organism evidence="4 5">
    <name type="scientific">Salibacterium salarium</name>
    <dbReference type="NCBI Taxonomy" id="284579"/>
    <lineage>
        <taxon>Bacteria</taxon>
        <taxon>Bacillati</taxon>
        <taxon>Bacillota</taxon>
        <taxon>Bacilli</taxon>
        <taxon>Bacillales</taxon>
        <taxon>Bacillaceae</taxon>
    </lineage>
</organism>
<evidence type="ECO:0000313" key="5">
    <source>
        <dbReference type="Proteomes" id="UP000275076"/>
    </source>
</evidence>
<reference evidence="4 5" key="1">
    <citation type="submission" date="2018-10" db="EMBL/GenBank/DDBJ databases">
        <title>Draft genome sequence of Bacillus salarius IM0101, isolated from a hypersaline soil in Inner Mongolia, China.</title>
        <authorList>
            <person name="Yamprayoonswat W."/>
            <person name="Boonvisut S."/>
            <person name="Jumpathong W."/>
            <person name="Sittihan S."/>
            <person name="Ruangsuj P."/>
            <person name="Wanthongcharoen S."/>
            <person name="Thongpramul N."/>
            <person name="Pimmason S."/>
            <person name="Yu B."/>
            <person name="Yasawong M."/>
        </authorList>
    </citation>
    <scope>NUCLEOTIDE SEQUENCE [LARGE SCALE GENOMIC DNA]</scope>
    <source>
        <strain evidence="4 5">IM0101</strain>
    </source>
</reference>
<dbReference type="PANTHER" id="PTHR43308">
    <property type="entry name" value="OUTER MEMBRANE PROTEIN ALPHA-RELATED"/>
    <property type="match status" value="1"/>
</dbReference>
<keyword evidence="5" id="KW-1185">Reference proteome</keyword>
<evidence type="ECO:0000259" key="3">
    <source>
        <dbReference type="PROSITE" id="PS51272"/>
    </source>
</evidence>
<dbReference type="PROSITE" id="PS51272">
    <property type="entry name" value="SLH"/>
    <property type="match status" value="2"/>
</dbReference>
<dbReference type="EMBL" id="RBVX01000001">
    <property type="protein sequence ID" value="RSL35141.1"/>
    <property type="molecule type" value="Genomic_DNA"/>
</dbReference>
<feature type="region of interest" description="Disordered" evidence="2">
    <location>
        <begin position="49"/>
        <end position="78"/>
    </location>
</feature>
<dbReference type="OrthoDB" id="2696682at2"/>